<comment type="caution">
    <text evidence="3">The sequence shown here is derived from an EMBL/GenBank/DDBJ whole genome shotgun (WGS) entry which is preliminary data.</text>
</comment>
<dbReference type="GO" id="GO:0003676">
    <property type="term" value="F:nucleic acid binding"/>
    <property type="evidence" value="ECO:0007669"/>
    <property type="project" value="InterPro"/>
</dbReference>
<dbReference type="GO" id="GO:0000390">
    <property type="term" value="P:spliceosomal complex disassembly"/>
    <property type="evidence" value="ECO:0007669"/>
    <property type="project" value="InterPro"/>
</dbReference>
<proteinExistence type="predicted"/>
<dbReference type="OrthoDB" id="29523at2759"/>
<dbReference type="PANTHER" id="PTHR23329:SF1">
    <property type="entry name" value="TUFTELIN-INTERACTING PROTEIN 11"/>
    <property type="match status" value="1"/>
</dbReference>
<dbReference type="Pfam" id="PF12457">
    <property type="entry name" value="TIP_N"/>
    <property type="match status" value="1"/>
</dbReference>
<accession>A0A9Q0SY73</accession>
<feature type="domain" description="G-patch" evidence="2">
    <location>
        <begin position="162"/>
        <end position="191"/>
    </location>
</feature>
<evidence type="ECO:0000256" key="1">
    <source>
        <dbReference type="SAM" id="MobiDB-lite"/>
    </source>
</evidence>
<keyword evidence="4" id="KW-1185">Reference proteome</keyword>
<gene>
    <name evidence="3" type="ORF">OIU85_004582</name>
</gene>
<feature type="compositionally biased region" description="Acidic residues" evidence="1">
    <location>
        <begin position="103"/>
        <end position="113"/>
    </location>
</feature>
<reference evidence="3" key="1">
    <citation type="submission" date="2022-11" db="EMBL/GenBank/DDBJ databases">
        <authorList>
            <person name="Hyden B.L."/>
            <person name="Feng K."/>
            <person name="Yates T."/>
            <person name="Jawdy S."/>
            <person name="Smart L.B."/>
            <person name="Muchero W."/>
        </authorList>
    </citation>
    <scope>NUCLEOTIDE SEQUENCE</scope>
    <source>
        <tissue evidence="3">Shoot tip</tissue>
    </source>
</reference>
<evidence type="ECO:0000313" key="3">
    <source>
        <dbReference type="EMBL" id="KAJ6693813.1"/>
    </source>
</evidence>
<dbReference type="PANTHER" id="PTHR23329">
    <property type="entry name" value="TUFTELIN-INTERACTING PROTEIN 11-RELATED"/>
    <property type="match status" value="1"/>
</dbReference>
<evidence type="ECO:0000313" key="4">
    <source>
        <dbReference type="Proteomes" id="UP001151529"/>
    </source>
</evidence>
<dbReference type="EMBL" id="JAPFFL010000011">
    <property type="protein sequence ID" value="KAJ6693813.1"/>
    <property type="molecule type" value="Genomic_DNA"/>
</dbReference>
<feature type="region of interest" description="Disordered" evidence="1">
    <location>
        <begin position="81"/>
        <end position="149"/>
    </location>
</feature>
<sequence length="191" mass="21360">MDDYQEEMERFGIGNDFEDGRFIDGEFYFRKQKEKRKQSKDDVLYGTVMPNQEIDKNLRDKNSDGIFAAADDNRPGIGSGFNTGLGFNSGPGDFNGAKKSEGFEDDGCDEAEDSFLPTEFGKRIKEGAERREQERMEKKAKGVRKNKEVKDGDAGVFEKHAVKGIGMKLLEKMGYKGGGLGKNQQGIVDPY</sequence>
<dbReference type="InterPro" id="IPR045211">
    <property type="entry name" value="TFP11/STIP/Ntr1"/>
</dbReference>
<dbReference type="InterPro" id="IPR022159">
    <property type="entry name" value="STIP/TFIP11_N"/>
</dbReference>
<dbReference type="InterPro" id="IPR000467">
    <property type="entry name" value="G_patch_dom"/>
</dbReference>
<dbReference type="Proteomes" id="UP001151529">
    <property type="component" value="Chromosome 13"/>
</dbReference>
<reference evidence="3" key="2">
    <citation type="journal article" date="2023" name="Int. J. Mol. Sci.">
        <title>De Novo Assembly and Annotation of 11 Diverse Shrub Willow (Salix) Genomes Reveals Novel Gene Organization in Sex-Linked Regions.</title>
        <authorList>
            <person name="Hyden B."/>
            <person name="Feng K."/>
            <person name="Yates T.B."/>
            <person name="Jawdy S."/>
            <person name="Cereghino C."/>
            <person name="Smart L.B."/>
            <person name="Muchero W."/>
        </authorList>
    </citation>
    <scope>NUCLEOTIDE SEQUENCE [LARGE SCALE GENOMIC DNA]</scope>
    <source>
        <tissue evidence="3">Shoot tip</tissue>
    </source>
</reference>
<feature type="compositionally biased region" description="Basic and acidic residues" evidence="1">
    <location>
        <begin position="120"/>
        <end position="149"/>
    </location>
</feature>
<dbReference type="GO" id="GO:0071008">
    <property type="term" value="C:U2-type post-mRNA release spliceosomal complex"/>
    <property type="evidence" value="ECO:0007669"/>
    <property type="project" value="TreeGrafter"/>
</dbReference>
<name>A0A9Q0SY73_SALVM</name>
<organism evidence="3 4">
    <name type="scientific">Salix viminalis</name>
    <name type="common">Common osier</name>
    <name type="synonym">Basket willow</name>
    <dbReference type="NCBI Taxonomy" id="40686"/>
    <lineage>
        <taxon>Eukaryota</taxon>
        <taxon>Viridiplantae</taxon>
        <taxon>Streptophyta</taxon>
        <taxon>Embryophyta</taxon>
        <taxon>Tracheophyta</taxon>
        <taxon>Spermatophyta</taxon>
        <taxon>Magnoliopsida</taxon>
        <taxon>eudicotyledons</taxon>
        <taxon>Gunneridae</taxon>
        <taxon>Pentapetalae</taxon>
        <taxon>rosids</taxon>
        <taxon>fabids</taxon>
        <taxon>Malpighiales</taxon>
        <taxon>Salicaceae</taxon>
        <taxon>Saliceae</taxon>
        <taxon>Salix</taxon>
    </lineage>
</organism>
<evidence type="ECO:0000259" key="2">
    <source>
        <dbReference type="PROSITE" id="PS50174"/>
    </source>
</evidence>
<dbReference type="Pfam" id="PF01585">
    <property type="entry name" value="G-patch"/>
    <property type="match status" value="1"/>
</dbReference>
<protein>
    <recommendedName>
        <fullName evidence="2">G-patch domain-containing protein</fullName>
    </recommendedName>
</protein>
<dbReference type="PROSITE" id="PS50174">
    <property type="entry name" value="G_PATCH"/>
    <property type="match status" value="1"/>
</dbReference>
<dbReference type="AlphaFoldDB" id="A0A9Q0SY73"/>